<protein>
    <recommendedName>
        <fullName evidence="1">Heterokaryon incompatibility domain-containing protein</fullName>
    </recommendedName>
</protein>
<gene>
    <name evidence="2" type="ORF">jhhlp_005243</name>
</gene>
<dbReference type="PANTHER" id="PTHR33112">
    <property type="entry name" value="DOMAIN PROTEIN, PUTATIVE-RELATED"/>
    <property type="match status" value="1"/>
</dbReference>
<feature type="domain" description="Heterokaryon incompatibility" evidence="1">
    <location>
        <begin position="258"/>
        <end position="365"/>
    </location>
</feature>
<organism evidence="2 3">
    <name type="scientific">Lomentospora prolificans</name>
    <dbReference type="NCBI Taxonomy" id="41688"/>
    <lineage>
        <taxon>Eukaryota</taxon>
        <taxon>Fungi</taxon>
        <taxon>Dikarya</taxon>
        <taxon>Ascomycota</taxon>
        <taxon>Pezizomycotina</taxon>
        <taxon>Sordariomycetes</taxon>
        <taxon>Hypocreomycetidae</taxon>
        <taxon>Microascales</taxon>
        <taxon>Microascaceae</taxon>
        <taxon>Lomentospora</taxon>
    </lineage>
</organism>
<comment type="caution">
    <text evidence="2">The sequence shown here is derived from an EMBL/GenBank/DDBJ whole genome shotgun (WGS) entry which is preliminary data.</text>
</comment>
<keyword evidence="3" id="KW-1185">Reference proteome</keyword>
<dbReference type="InParanoid" id="A0A2N3N782"/>
<sequence length="712" mass="80050">MAQDLCDACQRINLYTLSAYPIDVRVDRSLVHRPPLNPKLIRPVSSLSSTCLMCKLISACIGHETGSKPVTCVSLVALPSPDYYEQLLDLRSPSMPILQMYKLSLPIASRLGEIKIAEARRRRGRPGLLKIQTILVQMAYEGGKEVECPIGGSMTYEMASSQNLGVFVRSGQESERWRSLVIGCPIRPVNSSMRIQWIREPLDHCLSSHPGCRYGLSRRAYNDVEGSAALPTRVIDVRGRPGEESPFLHVTNGARGCYTTLSYCWGKPKPGVPLVMLTRETLESFEKRLPTTLPKTIQHAINITRDLGFQFLWIDRFCIVQDDDEDWKTEAKQMCDIYERSSLTIAALSAADDEGGLYGDEVYHDIALNCGDPSKDAGKMRVVYFGQDQIFWECHEQDDSSAMTLPQKRGSNETSPAWISYGTKKVLLQSLEQSKRDKKFQGIVWGRIVENYTARQLTKQDDKLIAIDGAAQALRTSMVESEYFCGHWEHLVGDVDGGLFWYPVPIKEGDHAWKAWPGAPSWSWACYPGRISWPCSADGQPKPAEPLLRSAKLVSKGLDFREPREFTSSKVLRLSGIIIPVHWEALYPFQVSTEPPRSRVTMTGNLLRDPQDNKSNIFPGSVRLHSDQPCNSPQSQFWVMLFSQHYLKAMFYGGATSTLSCNFLVLNRVEMVGTEDRGCFAYERLGTGHYEGKSKAIRSLVKSCSYSDFYLV</sequence>
<accession>A0A2N3N782</accession>
<evidence type="ECO:0000313" key="3">
    <source>
        <dbReference type="Proteomes" id="UP000233524"/>
    </source>
</evidence>
<evidence type="ECO:0000259" key="1">
    <source>
        <dbReference type="Pfam" id="PF06985"/>
    </source>
</evidence>
<name>A0A2N3N782_9PEZI</name>
<dbReference type="Pfam" id="PF06985">
    <property type="entry name" value="HET"/>
    <property type="match status" value="1"/>
</dbReference>
<dbReference type="Proteomes" id="UP000233524">
    <property type="component" value="Unassembled WGS sequence"/>
</dbReference>
<dbReference type="PANTHER" id="PTHR33112:SF16">
    <property type="entry name" value="HETEROKARYON INCOMPATIBILITY DOMAIN-CONTAINING PROTEIN"/>
    <property type="match status" value="1"/>
</dbReference>
<dbReference type="OrthoDB" id="5362512at2759"/>
<reference evidence="2 3" key="1">
    <citation type="journal article" date="2017" name="G3 (Bethesda)">
        <title>First Draft Genome Sequence of the Pathogenic Fungus Lomentospora prolificans (Formerly Scedosporium prolificans).</title>
        <authorList>
            <person name="Luo R."/>
            <person name="Zimin A."/>
            <person name="Workman R."/>
            <person name="Fan Y."/>
            <person name="Pertea G."/>
            <person name="Grossman N."/>
            <person name="Wear M.P."/>
            <person name="Jia B."/>
            <person name="Miller H."/>
            <person name="Casadevall A."/>
            <person name="Timp W."/>
            <person name="Zhang S.X."/>
            <person name="Salzberg S.L."/>
        </authorList>
    </citation>
    <scope>NUCLEOTIDE SEQUENCE [LARGE SCALE GENOMIC DNA]</scope>
    <source>
        <strain evidence="2 3">JHH-5317</strain>
    </source>
</reference>
<dbReference type="EMBL" id="NLAX01000697">
    <property type="protein sequence ID" value="PKS08299.1"/>
    <property type="molecule type" value="Genomic_DNA"/>
</dbReference>
<evidence type="ECO:0000313" key="2">
    <source>
        <dbReference type="EMBL" id="PKS08299.1"/>
    </source>
</evidence>
<dbReference type="InterPro" id="IPR010730">
    <property type="entry name" value="HET"/>
</dbReference>
<proteinExistence type="predicted"/>
<dbReference type="AlphaFoldDB" id="A0A2N3N782"/>
<dbReference type="VEuPathDB" id="FungiDB:jhhlp_005243"/>